<feature type="compositionally biased region" description="Low complexity" evidence="1">
    <location>
        <begin position="206"/>
        <end position="228"/>
    </location>
</feature>
<protein>
    <submittedName>
        <fullName evidence="3">Uncharacterized protein</fullName>
    </submittedName>
</protein>
<evidence type="ECO:0000256" key="1">
    <source>
        <dbReference type="SAM" id="MobiDB-lite"/>
    </source>
</evidence>
<dbReference type="EMBL" id="KL660670">
    <property type="protein sequence ID" value="KFA64560.1"/>
    <property type="molecule type" value="Genomic_DNA"/>
</dbReference>
<keyword evidence="2" id="KW-0812">Transmembrane</keyword>
<name>A0A084QKS5_STAC4</name>
<feature type="transmembrane region" description="Helical" evidence="2">
    <location>
        <begin position="253"/>
        <end position="274"/>
    </location>
</feature>
<evidence type="ECO:0000313" key="3">
    <source>
        <dbReference type="EMBL" id="KFA64560.1"/>
    </source>
</evidence>
<dbReference type="OrthoDB" id="5411141at2759"/>
<dbReference type="OMA" id="FESPIAQ"/>
<feature type="region of interest" description="Disordered" evidence="1">
    <location>
        <begin position="1"/>
        <end position="36"/>
    </location>
</feature>
<keyword evidence="2" id="KW-1133">Transmembrane helix</keyword>
<keyword evidence="2" id="KW-0472">Membrane</keyword>
<feature type="region of interest" description="Disordered" evidence="1">
    <location>
        <begin position="159"/>
        <end position="246"/>
    </location>
</feature>
<reference evidence="3 4" key="1">
    <citation type="journal article" date="2014" name="BMC Genomics">
        <title>Comparative genome sequencing reveals chemotype-specific gene clusters in the toxigenic black mold Stachybotrys.</title>
        <authorList>
            <person name="Semeiks J."/>
            <person name="Borek D."/>
            <person name="Otwinowski Z."/>
            <person name="Grishin N.V."/>
        </authorList>
    </citation>
    <scope>NUCLEOTIDE SEQUENCE [LARGE SCALE GENOMIC DNA]</scope>
    <source>
        <strain evidence="3 4">IBT 40285</strain>
    </source>
</reference>
<organism evidence="3 4">
    <name type="scientific">Stachybotrys chlorohalonatus (strain IBT 40285)</name>
    <dbReference type="NCBI Taxonomy" id="1283841"/>
    <lineage>
        <taxon>Eukaryota</taxon>
        <taxon>Fungi</taxon>
        <taxon>Dikarya</taxon>
        <taxon>Ascomycota</taxon>
        <taxon>Pezizomycotina</taxon>
        <taxon>Sordariomycetes</taxon>
        <taxon>Hypocreomycetidae</taxon>
        <taxon>Hypocreales</taxon>
        <taxon>Stachybotryaceae</taxon>
        <taxon>Stachybotrys</taxon>
    </lineage>
</organism>
<dbReference type="InParanoid" id="A0A084QKS5"/>
<evidence type="ECO:0000313" key="4">
    <source>
        <dbReference type="Proteomes" id="UP000028524"/>
    </source>
</evidence>
<dbReference type="HOGENOM" id="CLU_488494_0_0_1"/>
<feature type="compositionally biased region" description="Polar residues" evidence="1">
    <location>
        <begin position="196"/>
        <end position="205"/>
    </location>
</feature>
<accession>A0A084QKS5</accession>
<feature type="region of interest" description="Disordered" evidence="1">
    <location>
        <begin position="55"/>
        <end position="138"/>
    </location>
</feature>
<proteinExistence type="predicted"/>
<keyword evidence="4" id="KW-1185">Reference proteome</keyword>
<feature type="compositionally biased region" description="Low complexity" evidence="1">
    <location>
        <begin position="183"/>
        <end position="195"/>
    </location>
</feature>
<feature type="compositionally biased region" description="Low complexity" evidence="1">
    <location>
        <begin position="94"/>
        <end position="108"/>
    </location>
</feature>
<sequence length="548" mass="60103">MVPTWKPEYGGLGRNELAEESKRWAMPAWTRDDDDDVEAEDRGFFERMKLRKKADRPLLSSITLSHTTRTLLARQDQGTLAPPPPPPQTTGIPSGSESGDESSNSSTESSRRPAPTRPPAPLTSSLLPASQGPTVTLPEQGLSSSALIISLPSELPSATELPGGGLRITTLVPPPPPPPPSPTSTSSASSSSPTPNFETIANSPLSSTHLAHATAGATSTSTVAPATESADRKQVEEPPPYGRRHGPNAAERAVHILGAIGGVFFIIGLIWFLWRTFKKSRTARKQGKQSFTRRRIRLAVPFFNSRLQSDTPNVDDSYPTAFEEKQMAEQAQRDDASSLEAKMYPEHYQTEQTMDSVATLPPAYAEKTRLQYLTDNILSRHVPKDSLSSNAAQYSLGNTLRTEGPYMSKRSSEMSSLSSAFGDQDIIVPVSAESTLREQTMTRDEIDKGPAPPPPVRRESLASRMSRITLYTESSDDSPPRFRTVNSWVRQQTGRITRQNKRAEEEDVPPVPSLPAEPEFVMMMPDGEEPRRVDMNQTDSRSFDVPSK</sequence>
<feature type="compositionally biased region" description="Polar residues" evidence="1">
    <location>
        <begin position="60"/>
        <end position="70"/>
    </location>
</feature>
<feature type="region of interest" description="Disordered" evidence="1">
    <location>
        <begin position="442"/>
        <end position="461"/>
    </location>
</feature>
<feature type="region of interest" description="Disordered" evidence="1">
    <location>
        <begin position="492"/>
        <end position="548"/>
    </location>
</feature>
<evidence type="ECO:0000256" key="2">
    <source>
        <dbReference type="SAM" id="Phobius"/>
    </source>
</evidence>
<dbReference type="AlphaFoldDB" id="A0A084QKS5"/>
<dbReference type="Proteomes" id="UP000028524">
    <property type="component" value="Unassembled WGS sequence"/>
</dbReference>
<feature type="compositionally biased region" description="Pro residues" evidence="1">
    <location>
        <begin position="172"/>
        <end position="182"/>
    </location>
</feature>
<gene>
    <name evidence="3" type="ORF">S40285_04567</name>
</gene>